<comment type="subcellular location">
    <subcellularLocation>
        <location evidence="1 10">Cell outer membrane</location>
        <topology evidence="1 10">Multi-pass membrane protein</topology>
    </subcellularLocation>
</comment>
<dbReference type="GO" id="GO:0015344">
    <property type="term" value="F:siderophore uptake transmembrane transporter activity"/>
    <property type="evidence" value="ECO:0007669"/>
    <property type="project" value="TreeGrafter"/>
</dbReference>
<dbReference type="PANTHER" id="PTHR30069:SF29">
    <property type="entry name" value="HEMOGLOBIN AND HEMOGLOBIN-HAPTOGLOBIN-BINDING PROTEIN 1-RELATED"/>
    <property type="match status" value="1"/>
</dbReference>
<dbReference type="FunFam" id="2.60.40.1120:FF:000003">
    <property type="entry name" value="Outer membrane protein Omp121"/>
    <property type="match status" value="1"/>
</dbReference>
<feature type="domain" description="TonB-dependent receptor plug" evidence="14">
    <location>
        <begin position="116"/>
        <end position="251"/>
    </location>
</feature>
<evidence type="ECO:0000313" key="16">
    <source>
        <dbReference type="Proteomes" id="UP000502756"/>
    </source>
</evidence>
<evidence type="ECO:0000256" key="5">
    <source>
        <dbReference type="ARBA" id="ARBA00022729"/>
    </source>
</evidence>
<keyword evidence="5 12" id="KW-0732">Signal</keyword>
<evidence type="ECO:0000256" key="8">
    <source>
        <dbReference type="ARBA" id="ARBA00023170"/>
    </source>
</evidence>
<gene>
    <name evidence="15" type="ORF">HNV11_13035</name>
</gene>
<dbReference type="AlphaFoldDB" id="A0A6M5Y8E2"/>
<evidence type="ECO:0000256" key="6">
    <source>
        <dbReference type="ARBA" id="ARBA00023077"/>
    </source>
</evidence>
<comment type="similarity">
    <text evidence="10 11">Belongs to the TonB-dependent receptor family.</text>
</comment>
<dbReference type="KEGG" id="stae:HNV11_13035"/>
<evidence type="ECO:0000256" key="12">
    <source>
        <dbReference type="SAM" id="SignalP"/>
    </source>
</evidence>
<keyword evidence="7 10" id="KW-0472">Membrane</keyword>
<dbReference type="EMBL" id="CP053435">
    <property type="protein sequence ID" value="QJW90235.1"/>
    <property type="molecule type" value="Genomic_DNA"/>
</dbReference>
<dbReference type="NCBIfam" id="TIGR04057">
    <property type="entry name" value="SusC_RagA_signa"/>
    <property type="match status" value="1"/>
</dbReference>
<accession>A0A6M5Y8E2</accession>
<evidence type="ECO:0000259" key="14">
    <source>
        <dbReference type="Pfam" id="PF07715"/>
    </source>
</evidence>
<dbReference type="PANTHER" id="PTHR30069">
    <property type="entry name" value="TONB-DEPENDENT OUTER MEMBRANE RECEPTOR"/>
    <property type="match status" value="1"/>
</dbReference>
<dbReference type="InterPro" id="IPR036942">
    <property type="entry name" value="Beta-barrel_TonB_sf"/>
</dbReference>
<keyword evidence="8" id="KW-0675">Receptor</keyword>
<keyword evidence="6 11" id="KW-0798">TonB box</keyword>
<name>A0A6M5Y8E2_9BACT</name>
<evidence type="ECO:0000256" key="1">
    <source>
        <dbReference type="ARBA" id="ARBA00004571"/>
    </source>
</evidence>
<keyword evidence="3 10" id="KW-1134">Transmembrane beta strand</keyword>
<protein>
    <submittedName>
        <fullName evidence="15">SusC/RagA family TonB-linked outer membrane protein</fullName>
    </submittedName>
</protein>
<feature type="signal peptide" evidence="12">
    <location>
        <begin position="1"/>
        <end position="21"/>
    </location>
</feature>
<evidence type="ECO:0000256" key="3">
    <source>
        <dbReference type="ARBA" id="ARBA00022452"/>
    </source>
</evidence>
<dbReference type="Gene3D" id="2.170.130.10">
    <property type="entry name" value="TonB-dependent receptor, plug domain"/>
    <property type="match status" value="1"/>
</dbReference>
<keyword evidence="2 10" id="KW-0813">Transport</keyword>
<organism evidence="15 16">
    <name type="scientific">Spirosoma taeanense</name>
    <dbReference type="NCBI Taxonomy" id="2735870"/>
    <lineage>
        <taxon>Bacteria</taxon>
        <taxon>Pseudomonadati</taxon>
        <taxon>Bacteroidota</taxon>
        <taxon>Cytophagia</taxon>
        <taxon>Cytophagales</taxon>
        <taxon>Cytophagaceae</taxon>
        <taxon>Spirosoma</taxon>
    </lineage>
</organism>
<dbReference type="InterPro" id="IPR008969">
    <property type="entry name" value="CarboxyPept-like_regulatory"/>
</dbReference>
<dbReference type="InterPro" id="IPR012910">
    <property type="entry name" value="Plug_dom"/>
</dbReference>
<dbReference type="InterPro" id="IPR039426">
    <property type="entry name" value="TonB-dep_rcpt-like"/>
</dbReference>
<dbReference type="InterPro" id="IPR023997">
    <property type="entry name" value="TonB-dep_OMP_SusC/RagA_CS"/>
</dbReference>
<reference evidence="15 16" key="1">
    <citation type="submission" date="2020-05" db="EMBL/GenBank/DDBJ databases">
        <title>Genome sequencing of Spirosoma sp. TS118.</title>
        <authorList>
            <person name="Lee J.-H."/>
            <person name="Jeong S."/>
            <person name="Zhao L."/>
            <person name="Jung J.-H."/>
            <person name="Kim M.-K."/>
            <person name="Lim S."/>
        </authorList>
    </citation>
    <scope>NUCLEOTIDE SEQUENCE [LARGE SCALE GENOMIC DNA]</scope>
    <source>
        <strain evidence="15 16">TS118</strain>
    </source>
</reference>
<keyword evidence="4 10" id="KW-0812">Transmembrane</keyword>
<evidence type="ECO:0000313" key="15">
    <source>
        <dbReference type="EMBL" id="QJW90235.1"/>
    </source>
</evidence>
<evidence type="ECO:0000256" key="11">
    <source>
        <dbReference type="RuleBase" id="RU003357"/>
    </source>
</evidence>
<dbReference type="Proteomes" id="UP000502756">
    <property type="component" value="Chromosome"/>
</dbReference>
<dbReference type="Pfam" id="PF00593">
    <property type="entry name" value="TonB_dep_Rec_b-barrel"/>
    <property type="match status" value="1"/>
</dbReference>
<evidence type="ECO:0000259" key="13">
    <source>
        <dbReference type="Pfam" id="PF00593"/>
    </source>
</evidence>
<evidence type="ECO:0000256" key="10">
    <source>
        <dbReference type="PROSITE-ProRule" id="PRU01360"/>
    </source>
</evidence>
<dbReference type="SUPFAM" id="SSF56935">
    <property type="entry name" value="Porins"/>
    <property type="match status" value="1"/>
</dbReference>
<dbReference type="GO" id="GO:0044718">
    <property type="term" value="P:siderophore transmembrane transport"/>
    <property type="evidence" value="ECO:0007669"/>
    <property type="project" value="TreeGrafter"/>
</dbReference>
<evidence type="ECO:0000256" key="9">
    <source>
        <dbReference type="ARBA" id="ARBA00023237"/>
    </source>
</evidence>
<dbReference type="NCBIfam" id="TIGR04056">
    <property type="entry name" value="OMP_RagA_SusC"/>
    <property type="match status" value="1"/>
</dbReference>
<dbReference type="Gene3D" id="2.40.170.20">
    <property type="entry name" value="TonB-dependent receptor, beta-barrel domain"/>
    <property type="match status" value="1"/>
</dbReference>
<dbReference type="Pfam" id="PF13715">
    <property type="entry name" value="CarbopepD_reg_2"/>
    <property type="match status" value="1"/>
</dbReference>
<dbReference type="InterPro" id="IPR023996">
    <property type="entry name" value="TonB-dep_OMP_SusC/RagA"/>
</dbReference>
<evidence type="ECO:0000256" key="7">
    <source>
        <dbReference type="ARBA" id="ARBA00023136"/>
    </source>
</evidence>
<keyword evidence="16" id="KW-1185">Reference proteome</keyword>
<dbReference type="Pfam" id="PF07715">
    <property type="entry name" value="Plug"/>
    <property type="match status" value="1"/>
</dbReference>
<dbReference type="PROSITE" id="PS52016">
    <property type="entry name" value="TONB_DEPENDENT_REC_3"/>
    <property type="match status" value="1"/>
</dbReference>
<sequence>MNRKLLVWLWLFFGLAGTALAQEQAVTGRVTDAQGAPIPGASVALKGRTIGTNTDANGTYRLNVPATGTLVFSFIGFATQEVAIGNRTTINVQLTEGNQQLEEVVVTGLATSVKRSNAANAVSSIGANQISGVTKPQTVDGALNGKLPGVNITANSGAPGGGFSVKLRGISSVTQASEPLYIIDGVYIDNSQFNTGAGTGSFNRATAQTTGTQDQASNRIADINPEDIENIEVLKGPSAAAIYGTRANAGVILITTKRGKNGQTIINFGQDLGFAEVNKFAGMAASPWNAEKINNGVFLISNKAMADLYAAAGGNQARRYDYEREIYGQKGLLRNTKLNVSGGTDRLRYYVNGSVLSEDGVQKYTGFKRNSFRANIDAKLSDFIDISTGSNYVNSSSSRSFSGNDNNGVSLGYNLAYLPPWLEQHQNADGTYPANPITGQNLFQVVDRMRNTEQTNRFIQSMNVNFYLLNEKNHQLKFAVTGGIDYILSEAQAYAPSDMQYFVGAGLGYFGAVRNTTNRSLNTNIQGFLVDNLQLNGDLNFTTSVGTVRLTNSQRQSYIEGRGLKPGPNKNPNTADTRVTDTYYLESQDVGYVAQEEINWKDRIIATGGVRFDKSSLNGDNNKLYTFPKASLAINVANFGFWTSRELVSSLKLRAAYGQTGRSPSFGNTFTSLTNVSIDGKSGVTVPLQLGNATANPETASEIETGVDIGFLNNRLTLEATYYDKRVLNFLYQYQLAPSVGATQINAYPVGDLQNKGIELSLNAQVFKKAGLSWNSTLNYWFNRTKVTRLAVPSFTVPSSGFGGFGTNQILKPRDGQTFSPTAWYGSPYDANGNPTAYNDFQPRFNLSTYNMVTFLNNFTFAFLLHWSYKNYNATLNQELMDEGGTTPDWLNKDNLYQAERVAAGLGDGSAYNGVARIAGSPGVTTRQFVQDASYVKLRELSLYYTVPRASFNKLFGNTVKGIRLGVSGNNVFVWTKYVGYDPEASQFGNRPIGAGVDLLSFPASRRLFFHLNFTF</sequence>
<evidence type="ECO:0000256" key="2">
    <source>
        <dbReference type="ARBA" id="ARBA00022448"/>
    </source>
</evidence>
<dbReference type="SUPFAM" id="SSF49464">
    <property type="entry name" value="Carboxypeptidase regulatory domain-like"/>
    <property type="match status" value="1"/>
</dbReference>
<dbReference type="Gene3D" id="2.60.40.1120">
    <property type="entry name" value="Carboxypeptidase-like, regulatory domain"/>
    <property type="match status" value="1"/>
</dbReference>
<feature type="chain" id="PRO_5026694650" evidence="12">
    <location>
        <begin position="22"/>
        <end position="1016"/>
    </location>
</feature>
<dbReference type="InterPro" id="IPR037066">
    <property type="entry name" value="Plug_dom_sf"/>
</dbReference>
<feature type="domain" description="TonB-dependent receptor-like beta-barrel" evidence="13">
    <location>
        <begin position="390"/>
        <end position="785"/>
    </location>
</feature>
<dbReference type="RefSeq" id="WP_171740080.1">
    <property type="nucleotide sequence ID" value="NZ_CP053435.1"/>
</dbReference>
<evidence type="ECO:0000256" key="4">
    <source>
        <dbReference type="ARBA" id="ARBA00022692"/>
    </source>
</evidence>
<dbReference type="InterPro" id="IPR000531">
    <property type="entry name" value="Beta-barrel_TonB"/>
</dbReference>
<keyword evidence="9 10" id="KW-0998">Cell outer membrane</keyword>
<proteinExistence type="inferred from homology"/>
<dbReference type="GO" id="GO:0009279">
    <property type="term" value="C:cell outer membrane"/>
    <property type="evidence" value="ECO:0007669"/>
    <property type="project" value="UniProtKB-SubCell"/>
</dbReference>